<dbReference type="InterPro" id="IPR054569">
    <property type="entry name" value="NNH2"/>
</dbReference>
<dbReference type="InterPro" id="IPR007111">
    <property type="entry name" value="NACHT_NTPase"/>
</dbReference>
<name>B4VI70_9CYAN</name>
<accession>B4VI70</accession>
<organism evidence="4 5">
    <name type="scientific">Coleofasciculus chthonoplastes PCC 7420</name>
    <dbReference type="NCBI Taxonomy" id="118168"/>
    <lineage>
        <taxon>Bacteria</taxon>
        <taxon>Bacillati</taxon>
        <taxon>Cyanobacteriota</taxon>
        <taxon>Cyanophyceae</taxon>
        <taxon>Coleofasciculales</taxon>
        <taxon>Coleofasciculaceae</taxon>
        <taxon>Coleofasciculus</taxon>
    </lineage>
</organism>
<dbReference type="STRING" id="118168.MC7420_7299"/>
<dbReference type="CDD" id="cd01120">
    <property type="entry name" value="RecA-like_superfamily"/>
    <property type="match status" value="1"/>
</dbReference>
<dbReference type="RefSeq" id="WP_006098122.1">
    <property type="nucleotide sequence ID" value="NZ_DS989841.1"/>
</dbReference>
<proteinExistence type="predicted"/>
<dbReference type="InterPro" id="IPR011989">
    <property type="entry name" value="ARM-like"/>
</dbReference>
<dbReference type="PANTHER" id="PTHR46844:SF1">
    <property type="entry name" value="SLR5058 PROTEIN"/>
    <property type="match status" value="1"/>
</dbReference>
<dbReference type="InterPro" id="IPR016024">
    <property type="entry name" value="ARM-type_fold"/>
</dbReference>
<evidence type="ECO:0000256" key="1">
    <source>
        <dbReference type="ARBA" id="ARBA00022549"/>
    </source>
</evidence>
<dbReference type="Gene3D" id="1.25.10.10">
    <property type="entry name" value="Leucine-rich Repeat Variant"/>
    <property type="match status" value="3"/>
</dbReference>
<dbReference type="AlphaFoldDB" id="B4VI70"/>
<sequence length="1170" mass="136226">MELWTALGVSILNDLLLKDILLKLGKEALEDYVKDFFKDCIKTGVQSAQPDILKKALGEALQQFLKLIEYELLFYVTEAEVRDNYQIVIERFIKDDDVKPLLGKAFEKDCRAIDANQLSTIWVQRYSPDMPTGFNWEEITKPYLKEVKSIVRNSSELKELLKLEILESIEQQVRDNAKINPDFNLTKHQEGLRERYSHLNLSSLDTTGCAYNELKLWQVFIPQNVRQVHQVLPQVYELPKEHQRRLRESHLLDADVSVEKLTEYKQVYSQQPIRPINEIINDKDNYRYLVILGDPGSGKSTLLQYLALDWANSTPNDANFQPIPLLIELRTYMRNRDVGQCKNFLEFFHDSSGIVCHLNQHQLVEQLKAGNALVMFDGLDEVFDPGKREDVITDIHRFTNNYPDVRVIVTSRVIGYKPQRLRDAEFHHFMLQDLEESQVKEFITRWHDLTFTNQVDKQRKWERLQRAIDTSKAIRELAGNPLLLTMMAILNRNQELPRDRPELYNQASRVLLHQWDVERALVEHQQLEIQTIDYKDKQEMLRQVAYQMQAAEKGLAGNLIAADELEGILTKYLKTLDITNSRAVARVMIKQLRERNFILCFMGADYYAFVHRTFLEYFCAWEYVWQFEKERTISLEELKSEVFGKHWQDESWHEVLRLIVGMIEPKLAGEILDYLRNQPGEEEQFINVFLAADCLSEVRNRSVIASTATQLLNQIKGLIQYDLPYHYEFYEEEVRLVQEIRTKAVVAIATTWHDSPDTLFWLKQKAQSDDHPAVRRAAVQEIAKGWKDDPDTLPMLKQKAQSDGDEDVRYAAVQELAKGWKDDPDTLFWLKQKAEYDDNPAVRSAAVQELAKGWKDDPDTLPMLKQKAQSDDYPAVRSAAVQELAKGWKDDPDTLPWLKQKAQSDDDMFVRRAAVEELAKGWKDDPDTLPMLKQKAQSDDDSAVRSAAVEEIAKGWKDDPDTLPMLKQKAESDDHWAVRRAAVEEIAKGWKDDPDTLPWLKQKAQYDDDDNVRFVAVQELAKGWKDDPDTLPILKQKAQSDDHWAVRYAAVQEIAKGWKYDPDTLPILKQKAQYDDDDNVRSAAVEEIAKGWKYEPWLFELLRDRALNDPFVREEDWQRNPRQLAIEIIIKQYPDNPQTLPLLRDKAENDPDEKVREFAQKKLAQLKLSL</sequence>
<dbReference type="GO" id="GO:0030089">
    <property type="term" value="C:phycobilisome"/>
    <property type="evidence" value="ECO:0007669"/>
    <property type="project" value="UniProtKB-KW"/>
</dbReference>
<evidence type="ECO:0000313" key="5">
    <source>
        <dbReference type="Proteomes" id="UP000003835"/>
    </source>
</evidence>
<dbReference type="Gene3D" id="3.40.50.300">
    <property type="entry name" value="P-loop containing nucleotide triphosphate hydrolases"/>
    <property type="match status" value="1"/>
</dbReference>
<dbReference type="HOGENOM" id="CLU_002747_0_0_3"/>
<dbReference type="SUPFAM" id="SSF48371">
    <property type="entry name" value="ARM repeat"/>
    <property type="match status" value="2"/>
</dbReference>
<evidence type="ECO:0000256" key="2">
    <source>
        <dbReference type="ARBA" id="ARBA00022738"/>
    </source>
</evidence>
<evidence type="ECO:0000313" key="4">
    <source>
        <dbReference type="EMBL" id="EDX78646.1"/>
    </source>
</evidence>
<keyword evidence="5" id="KW-1185">Reference proteome</keyword>
<reference evidence="4 5" key="1">
    <citation type="submission" date="2008-07" db="EMBL/GenBank/DDBJ databases">
        <authorList>
            <person name="Tandeau de Marsac N."/>
            <person name="Ferriera S."/>
            <person name="Johnson J."/>
            <person name="Kravitz S."/>
            <person name="Beeson K."/>
            <person name="Sutton G."/>
            <person name="Rogers Y.-H."/>
            <person name="Friedman R."/>
            <person name="Frazier M."/>
            <person name="Venter J.C."/>
        </authorList>
    </citation>
    <scope>NUCLEOTIDE SEQUENCE [LARGE SCALE GENOMIC DNA]</scope>
    <source>
        <strain evidence="4 5">PCC 7420</strain>
    </source>
</reference>
<dbReference type="EMBL" id="DS989841">
    <property type="protein sequence ID" value="EDX78646.1"/>
    <property type="molecule type" value="Genomic_DNA"/>
</dbReference>
<dbReference type="InterPro" id="IPR027417">
    <property type="entry name" value="P-loop_NTPase"/>
</dbReference>
<dbReference type="eggNOG" id="COG1413">
    <property type="taxonomic scope" value="Bacteria"/>
</dbReference>
<keyword evidence="2" id="KW-0605">Phycobilisome</keyword>
<dbReference type="PROSITE" id="PS50837">
    <property type="entry name" value="NACHT"/>
    <property type="match status" value="1"/>
</dbReference>
<dbReference type="Proteomes" id="UP000003835">
    <property type="component" value="Unassembled WGS sequence"/>
</dbReference>
<dbReference type="Pfam" id="PF05729">
    <property type="entry name" value="NACHT"/>
    <property type="match status" value="1"/>
</dbReference>
<dbReference type="PANTHER" id="PTHR46844">
    <property type="entry name" value="SLR5058 PROTEIN"/>
    <property type="match status" value="1"/>
</dbReference>
<protein>
    <submittedName>
        <fullName evidence="4">NACHT domain family</fullName>
    </submittedName>
</protein>
<dbReference type="SUPFAM" id="SSF52540">
    <property type="entry name" value="P-loop containing nucleoside triphosphate hydrolases"/>
    <property type="match status" value="1"/>
</dbReference>
<evidence type="ECO:0000259" key="3">
    <source>
        <dbReference type="PROSITE" id="PS50837"/>
    </source>
</evidence>
<dbReference type="eggNOG" id="COG5635">
    <property type="taxonomic scope" value="Bacteria"/>
</dbReference>
<keyword evidence="1" id="KW-0042">Antenna complex</keyword>
<feature type="domain" description="NACHT" evidence="3">
    <location>
        <begin position="287"/>
        <end position="412"/>
    </location>
</feature>
<gene>
    <name evidence="4" type="ORF">MC7420_7299</name>
</gene>
<dbReference type="Pfam" id="PF22734">
    <property type="entry name" value="NNH2"/>
    <property type="match status" value="1"/>
</dbReference>
<dbReference type="Pfam" id="PF13646">
    <property type="entry name" value="HEAT_2"/>
    <property type="match status" value="3"/>
</dbReference>